<comment type="caution">
    <text evidence="2">The sequence shown here is derived from an EMBL/GenBank/DDBJ whole genome shotgun (WGS) entry which is preliminary data.</text>
</comment>
<keyword evidence="1" id="KW-0812">Transmembrane</keyword>
<feature type="transmembrane region" description="Helical" evidence="1">
    <location>
        <begin position="27"/>
        <end position="50"/>
    </location>
</feature>
<evidence type="ECO:0000313" key="2">
    <source>
        <dbReference type="EMBL" id="KKO07857.1"/>
    </source>
</evidence>
<dbReference type="AlphaFoldDB" id="A0A0F9Y7G0"/>
<keyword evidence="1" id="KW-0472">Membrane</keyword>
<organism evidence="2">
    <name type="scientific">marine sediment metagenome</name>
    <dbReference type="NCBI Taxonomy" id="412755"/>
    <lineage>
        <taxon>unclassified sequences</taxon>
        <taxon>metagenomes</taxon>
        <taxon>ecological metagenomes</taxon>
    </lineage>
</organism>
<feature type="transmembrane region" description="Helical" evidence="1">
    <location>
        <begin position="57"/>
        <end position="74"/>
    </location>
</feature>
<dbReference type="EMBL" id="LAZR01000011">
    <property type="protein sequence ID" value="KKO07857.1"/>
    <property type="molecule type" value="Genomic_DNA"/>
</dbReference>
<reference evidence="2" key="1">
    <citation type="journal article" date="2015" name="Nature">
        <title>Complex archaea that bridge the gap between prokaryotes and eukaryotes.</title>
        <authorList>
            <person name="Spang A."/>
            <person name="Saw J.H."/>
            <person name="Jorgensen S.L."/>
            <person name="Zaremba-Niedzwiedzka K."/>
            <person name="Martijn J."/>
            <person name="Lind A.E."/>
            <person name="van Eijk R."/>
            <person name="Schleper C."/>
            <person name="Guy L."/>
            <person name="Ettema T.J."/>
        </authorList>
    </citation>
    <scope>NUCLEOTIDE SEQUENCE</scope>
</reference>
<accession>A0A0F9Y7G0</accession>
<protein>
    <submittedName>
        <fullName evidence="2">Uncharacterized protein</fullName>
    </submittedName>
</protein>
<sequence>MYLLAVFINVLPFILFGFIIKPTGEAGMLIILTLITSGFWLLAYLPYLALNQINGKYLSLLFLFVPSILIFGIIRI</sequence>
<name>A0A0F9Y7G0_9ZZZZ</name>
<keyword evidence="1" id="KW-1133">Transmembrane helix</keyword>
<proteinExistence type="predicted"/>
<gene>
    <name evidence="2" type="ORF">LCGC14_0051990</name>
</gene>
<evidence type="ECO:0000256" key="1">
    <source>
        <dbReference type="SAM" id="Phobius"/>
    </source>
</evidence>